<dbReference type="OrthoDB" id="3686802at2"/>
<dbReference type="RefSeq" id="WP_114589878.1">
    <property type="nucleotide sequence ID" value="NZ_CP031165.1"/>
</dbReference>
<feature type="transmembrane region" description="Helical" evidence="1">
    <location>
        <begin position="186"/>
        <end position="204"/>
    </location>
</feature>
<keyword evidence="1" id="KW-0472">Membrane</keyword>
<protein>
    <submittedName>
        <fullName evidence="2">ABC transporter membrane protein</fullName>
    </submittedName>
</protein>
<sequence length="263" mass="27583">MTVVLLRTLRDLRRGLIGWTLGVVSLVAVMAWVWPSMQDIPDLDALLANYPEPMRELFNIDAFSTGAGFFNAELFSLVVPILFAIFGISRGARLLAGQEEAGHLEVTLAQPVPRWRVLAGHALALAAAMTVLGTALLASLAVANVVVDVGLGLADMTAASVSMVLFGIEFGLIALAVGAATGRRGLAMAVASVAAIAAYLLYALSKLVDPLDGWEVISPVQHALRDGPLGTGWSPGSLLAMAAVALSVTLLAMPMLHRRDIHG</sequence>
<dbReference type="GO" id="GO:0005886">
    <property type="term" value="C:plasma membrane"/>
    <property type="evidence" value="ECO:0007669"/>
    <property type="project" value="UniProtKB-SubCell"/>
</dbReference>
<evidence type="ECO:0000256" key="1">
    <source>
        <dbReference type="SAM" id="Phobius"/>
    </source>
</evidence>
<organism evidence="2 3">
    <name type="scientific">Euzebya pacifica</name>
    <dbReference type="NCBI Taxonomy" id="1608957"/>
    <lineage>
        <taxon>Bacteria</taxon>
        <taxon>Bacillati</taxon>
        <taxon>Actinomycetota</taxon>
        <taxon>Nitriliruptoria</taxon>
        <taxon>Euzebyales</taxon>
    </lineage>
</organism>
<evidence type="ECO:0000313" key="2">
    <source>
        <dbReference type="EMBL" id="AXV05014.1"/>
    </source>
</evidence>
<keyword evidence="1" id="KW-1133">Transmembrane helix</keyword>
<gene>
    <name evidence="2" type="ORF">DVS28_a0307</name>
</gene>
<dbReference type="GO" id="GO:0140359">
    <property type="term" value="F:ABC-type transporter activity"/>
    <property type="evidence" value="ECO:0007669"/>
    <property type="project" value="InterPro"/>
</dbReference>
<dbReference type="AlphaFoldDB" id="A0A346XS17"/>
<dbReference type="Pfam" id="PF12679">
    <property type="entry name" value="ABC2_membrane_2"/>
    <property type="match status" value="1"/>
</dbReference>
<dbReference type="KEGG" id="euz:DVS28_a0307"/>
<keyword evidence="1" id="KW-0812">Transmembrane</keyword>
<keyword evidence="3" id="KW-1185">Reference proteome</keyword>
<evidence type="ECO:0000313" key="3">
    <source>
        <dbReference type="Proteomes" id="UP000264006"/>
    </source>
</evidence>
<reference evidence="2 3" key="1">
    <citation type="submission" date="2018-09" db="EMBL/GenBank/DDBJ databases">
        <title>Complete genome sequence of Euzebya sp. DY32-46 isolated from seawater of Pacific Ocean.</title>
        <authorList>
            <person name="Xu L."/>
            <person name="Wu Y.-H."/>
            <person name="Xu X.-W."/>
        </authorList>
    </citation>
    <scope>NUCLEOTIDE SEQUENCE [LARGE SCALE GENOMIC DNA]</scope>
    <source>
        <strain evidence="2 3">DY32-46</strain>
    </source>
</reference>
<name>A0A346XS17_9ACTN</name>
<feature type="transmembrane region" description="Helical" evidence="1">
    <location>
        <begin position="159"/>
        <end position="179"/>
    </location>
</feature>
<feature type="transmembrane region" description="Helical" evidence="1">
    <location>
        <begin position="123"/>
        <end position="147"/>
    </location>
</feature>
<feature type="transmembrane region" description="Helical" evidence="1">
    <location>
        <begin position="16"/>
        <end position="34"/>
    </location>
</feature>
<dbReference type="EMBL" id="CP031165">
    <property type="protein sequence ID" value="AXV05014.1"/>
    <property type="molecule type" value="Genomic_DNA"/>
</dbReference>
<feature type="transmembrane region" description="Helical" evidence="1">
    <location>
        <begin position="238"/>
        <end position="256"/>
    </location>
</feature>
<dbReference type="Proteomes" id="UP000264006">
    <property type="component" value="Chromosome"/>
</dbReference>
<proteinExistence type="predicted"/>
<accession>A0A346XS17</accession>
<feature type="transmembrane region" description="Helical" evidence="1">
    <location>
        <begin position="67"/>
        <end position="88"/>
    </location>
</feature>